<reference evidence="3" key="1">
    <citation type="submission" date="2012-12" db="EMBL/GenBank/DDBJ databases">
        <authorList>
            <person name="Hellsten U."/>
            <person name="Grimwood J."/>
            <person name="Chapman J.A."/>
            <person name="Shapiro H."/>
            <person name="Aerts A."/>
            <person name="Otillar R.P."/>
            <person name="Terry A.Y."/>
            <person name="Boore J.L."/>
            <person name="Simakov O."/>
            <person name="Marletaz F."/>
            <person name="Cho S.-J."/>
            <person name="Edsinger-Gonzales E."/>
            <person name="Havlak P."/>
            <person name="Kuo D.-H."/>
            <person name="Larsson T."/>
            <person name="Lv J."/>
            <person name="Arendt D."/>
            <person name="Savage R."/>
            <person name="Osoegawa K."/>
            <person name="de Jong P."/>
            <person name="Lindberg D.R."/>
            <person name="Seaver E.C."/>
            <person name="Weisblat D.A."/>
            <person name="Putnam N.H."/>
            <person name="Grigoriev I.V."/>
            <person name="Rokhsar D.S."/>
        </authorList>
    </citation>
    <scope>NUCLEOTIDE SEQUENCE</scope>
    <source>
        <strain evidence="3">I ESC-2004</strain>
    </source>
</reference>
<dbReference type="EMBL" id="KB292515">
    <property type="protein sequence ID" value="ELU17380.1"/>
    <property type="molecule type" value="Genomic_DNA"/>
</dbReference>
<protein>
    <submittedName>
        <fullName evidence="1 2">Uncharacterized protein</fullName>
    </submittedName>
</protein>
<proteinExistence type="predicted"/>
<dbReference type="Proteomes" id="UP000014760">
    <property type="component" value="Unassembled WGS sequence"/>
</dbReference>
<dbReference type="AlphaFoldDB" id="R7VL77"/>
<dbReference type="EnsemblMetazoa" id="CapteT191161">
    <property type="protein sequence ID" value="CapteP191161"/>
    <property type="gene ID" value="CapteG191161"/>
</dbReference>
<name>R7VL77_CAPTE</name>
<evidence type="ECO:0000313" key="3">
    <source>
        <dbReference type="Proteomes" id="UP000014760"/>
    </source>
</evidence>
<dbReference type="EMBL" id="AMQN01016893">
    <property type="status" value="NOT_ANNOTATED_CDS"/>
    <property type="molecule type" value="Genomic_DNA"/>
</dbReference>
<keyword evidence="3" id="KW-1185">Reference proteome</keyword>
<gene>
    <name evidence="1" type="ORF">CAPTEDRAFT_191161</name>
</gene>
<dbReference type="EMBL" id="AMQN01016894">
    <property type="status" value="NOT_ANNOTATED_CDS"/>
    <property type="molecule type" value="Genomic_DNA"/>
</dbReference>
<evidence type="ECO:0000313" key="2">
    <source>
        <dbReference type="EnsemblMetazoa" id="CapteP191161"/>
    </source>
</evidence>
<reference evidence="2" key="3">
    <citation type="submission" date="2015-06" db="UniProtKB">
        <authorList>
            <consortium name="EnsemblMetazoa"/>
        </authorList>
    </citation>
    <scope>IDENTIFICATION</scope>
</reference>
<reference evidence="1 3" key="2">
    <citation type="journal article" date="2013" name="Nature">
        <title>Insights into bilaterian evolution from three spiralian genomes.</title>
        <authorList>
            <person name="Simakov O."/>
            <person name="Marletaz F."/>
            <person name="Cho S.J."/>
            <person name="Edsinger-Gonzales E."/>
            <person name="Havlak P."/>
            <person name="Hellsten U."/>
            <person name="Kuo D.H."/>
            <person name="Larsson T."/>
            <person name="Lv J."/>
            <person name="Arendt D."/>
            <person name="Savage R."/>
            <person name="Osoegawa K."/>
            <person name="de Jong P."/>
            <person name="Grimwood J."/>
            <person name="Chapman J.A."/>
            <person name="Shapiro H."/>
            <person name="Aerts A."/>
            <person name="Otillar R.P."/>
            <person name="Terry A.Y."/>
            <person name="Boore J.L."/>
            <person name="Grigoriev I.V."/>
            <person name="Lindberg D.R."/>
            <person name="Seaver E.C."/>
            <person name="Weisblat D.A."/>
            <person name="Putnam N.H."/>
            <person name="Rokhsar D.S."/>
        </authorList>
    </citation>
    <scope>NUCLEOTIDE SEQUENCE</scope>
    <source>
        <strain evidence="1 3">I ESC-2004</strain>
    </source>
</reference>
<accession>R7VL77</accession>
<dbReference type="HOGENOM" id="CLU_1940080_0_0_1"/>
<evidence type="ECO:0000313" key="1">
    <source>
        <dbReference type="EMBL" id="ELU17380.1"/>
    </source>
</evidence>
<sequence>MALIRRARESIWKDAGVEFDVHPLAVICANGQRKDTMKQMDYPYWPVYVNGAETIGSSKQKEVALYFYRVRVGLRVIILDLTGTFAWLSSFSVELSTHSDVWCPEIGGLIPKLRTHFCIWKSEKTAEMRK</sequence>
<organism evidence="1">
    <name type="scientific">Capitella teleta</name>
    <name type="common">Polychaete worm</name>
    <dbReference type="NCBI Taxonomy" id="283909"/>
    <lineage>
        <taxon>Eukaryota</taxon>
        <taxon>Metazoa</taxon>
        <taxon>Spiralia</taxon>
        <taxon>Lophotrochozoa</taxon>
        <taxon>Annelida</taxon>
        <taxon>Polychaeta</taxon>
        <taxon>Sedentaria</taxon>
        <taxon>Scolecida</taxon>
        <taxon>Capitellidae</taxon>
        <taxon>Capitella</taxon>
    </lineage>
</organism>